<keyword evidence="4" id="KW-0997">Cell inner membrane</keyword>
<evidence type="ECO:0000256" key="16">
    <source>
        <dbReference type="ARBA" id="ARBA00067833"/>
    </source>
</evidence>
<comment type="subcellular location">
    <subcellularLocation>
        <location evidence="1">Cell inner membrane</location>
        <topology evidence="1">Multi-pass membrane protein</topology>
    </subcellularLocation>
</comment>
<dbReference type="GO" id="GO:0005886">
    <property type="term" value="C:plasma membrane"/>
    <property type="evidence" value="ECO:0007669"/>
    <property type="project" value="UniProtKB-SubCell"/>
</dbReference>
<dbReference type="Pfam" id="PF02706">
    <property type="entry name" value="Wzz"/>
    <property type="match status" value="1"/>
</dbReference>
<dbReference type="GO" id="GO:0004713">
    <property type="term" value="F:protein tyrosine kinase activity"/>
    <property type="evidence" value="ECO:0007669"/>
    <property type="project" value="UniProtKB-KW"/>
</dbReference>
<evidence type="ECO:0000313" key="21">
    <source>
        <dbReference type="EMBL" id="PMS37046.1"/>
    </source>
</evidence>
<evidence type="ECO:0000256" key="8">
    <source>
        <dbReference type="ARBA" id="ARBA00022777"/>
    </source>
</evidence>
<dbReference type="InterPro" id="IPR025669">
    <property type="entry name" value="AAA_dom"/>
</dbReference>
<dbReference type="InterPro" id="IPR032807">
    <property type="entry name" value="GNVR"/>
</dbReference>
<gene>
    <name evidence="21" type="ORF">C0Z20_10045</name>
</gene>
<keyword evidence="22" id="KW-1185">Reference proteome</keyword>
<evidence type="ECO:0000256" key="7">
    <source>
        <dbReference type="ARBA" id="ARBA00022741"/>
    </source>
</evidence>
<feature type="domain" description="AAA+ ATPase" evidence="20">
    <location>
        <begin position="544"/>
        <end position="708"/>
    </location>
</feature>
<dbReference type="NCBIfam" id="TIGR01007">
    <property type="entry name" value="eps_fam"/>
    <property type="match status" value="1"/>
</dbReference>
<dbReference type="Gene3D" id="1.10.287.1490">
    <property type="match status" value="1"/>
</dbReference>
<dbReference type="InterPro" id="IPR050445">
    <property type="entry name" value="Bact_polysacc_biosynth/exp"/>
</dbReference>
<dbReference type="InterPro" id="IPR003856">
    <property type="entry name" value="LPS_length_determ_N"/>
</dbReference>
<evidence type="ECO:0000256" key="19">
    <source>
        <dbReference type="SAM" id="Phobius"/>
    </source>
</evidence>
<evidence type="ECO:0000256" key="1">
    <source>
        <dbReference type="ARBA" id="ARBA00004429"/>
    </source>
</evidence>
<comment type="function">
    <text evidence="15">Probably involved in polymerization and/or export of exopolysaccharide EPS I which functions as a virulence factor. May be involved in an ATP-dependent process in the pathway for EPS I production, possibly export of the trimeric repeat units across the inner membrane or their polymerization.</text>
</comment>
<keyword evidence="10 19" id="KW-1133">Transmembrane helix</keyword>
<keyword evidence="18" id="KW-0175">Coiled coil</keyword>
<dbReference type="Pfam" id="PF13614">
    <property type="entry name" value="AAA_31"/>
    <property type="match status" value="1"/>
</dbReference>
<dbReference type="InterPro" id="IPR005700">
    <property type="entry name" value="EPS_ExoP-like"/>
</dbReference>
<keyword evidence="7" id="KW-0547">Nucleotide-binding</keyword>
<protein>
    <recommendedName>
        <fullName evidence="16">Putative tyrosine-protein kinase EpsB</fullName>
    </recommendedName>
    <alternativeName>
        <fullName evidence="17">EPS I polysaccharide export protein EpsB</fullName>
    </alternativeName>
</protein>
<evidence type="ECO:0000256" key="6">
    <source>
        <dbReference type="ARBA" id="ARBA00022692"/>
    </source>
</evidence>
<dbReference type="Proteomes" id="UP000235777">
    <property type="component" value="Unassembled WGS sequence"/>
</dbReference>
<dbReference type="PANTHER" id="PTHR32309">
    <property type="entry name" value="TYROSINE-PROTEIN KINASE"/>
    <property type="match status" value="1"/>
</dbReference>
<evidence type="ECO:0000256" key="9">
    <source>
        <dbReference type="ARBA" id="ARBA00022840"/>
    </source>
</evidence>
<evidence type="ECO:0000256" key="18">
    <source>
        <dbReference type="SAM" id="Coils"/>
    </source>
</evidence>
<evidence type="ECO:0000256" key="10">
    <source>
        <dbReference type="ARBA" id="ARBA00022989"/>
    </source>
</evidence>
<evidence type="ECO:0000256" key="17">
    <source>
        <dbReference type="ARBA" id="ARBA00081049"/>
    </source>
</evidence>
<evidence type="ECO:0000256" key="15">
    <source>
        <dbReference type="ARBA" id="ARBA00054296"/>
    </source>
</evidence>
<keyword evidence="9" id="KW-0067">ATP-binding</keyword>
<keyword evidence="11 19" id="KW-0472">Membrane</keyword>
<keyword evidence="8 21" id="KW-0418">Kinase</keyword>
<sequence>MKPLDQPKSNFLQPEGDAISITDYVDFLIEARWLILVFAVAATLLGTAYALLAKPVYRADLLIQVEKASADSTKSLLGDVSSLFDIKTAAATEIDILRSRLVVSRAVDAVHWDYSAEPRYFPVIGAFIASRSKGLSDPGVLGWGGFAWGREQADVGAFDVPESLYGKRFELEYLGHGAYRVTGPDGEHTFEGSVGRLETFHLPAGDVSLRVASISAKPGIRFNLTHASPLQTIEKLQEQLAISEKDKESDVIEVSLECTQRIRCKDLLHAIGEAYVTQNRERKVADAEKSLEFLNAQLPQLKKQLEDSEAKYTSFRDEHGTIDLGAEGRQLLTQAGGIQERLVDLRVQREDLLTRFSATHPSVTALDKQIAELEASASQSEQEIKQLPDLERQAVGLMRDVQVNTVLYTGLLNSAQQLRVIKAGKTGTVRLVDDAVVPERPVKPKVPIIILLSLIGGIVLGVVVAFARKTFAAGLSDPHEIEQLTGLNVIVTVPYSERQQALLSEARRGGSPMRLLVHREPHDPSVESLRSLRTALQYAMLGARNNVVMLAGATPGVGKSFISANLAEVLAAGGKKVLLIDGDLHRGNLNEYLQVAREDGLSEWIGGKMTIEEVTRRGIGSGFDFIATGTFPPNPSELVLSPALRVALETVGKRYDIVLIDSPPVLPVSDAQALGALAGTVFIVTRADVNRLGEIEESTRRLALAGVGVKGVVLNGIKLNTSHRTYGSRYSRFRHDQYGYYIYSNQTKV</sequence>
<accession>A0A2N7X5K6</accession>
<evidence type="ECO:0000313" key="22">
    <source>
        <dbReference type="Proteomes" id="UP000235777"/>
    </source>
</evidence>
<dbReference type="GO" id="GO:0042802">
    <property type="term" value="F:identical protein binding"/>
    <property type="evidence" value="ECO:0007669"/>
    <property type="project" value="UniProtKB-ARBA"/>
</dbReference>
<feature type="coiled-coil region" evidence="18">
    <location>
        <begin position="277"/>
        <end position="318"/>
    </location>
</feature>
<keyword evidence="12" id="KW-0829">Tyrosine-protein kinase</keyword>
<dbReference type="SUPFAM" id="SSF52540">
    <property type="entry name" value="P-loop containing nucleoside triphosphate hydrolases"/>
    <property type="match status" value="1"/>
</dbReference>
<feature type="transmembrane region" description="Helical" evidence="19">
    <location>
        <begin position="33"/>
        <end position="52"/>
    </location>
</feature>
<evidence type="ECO:0000256" key="12">
    <source>
        <dbReference type="ARBA" id="ARBA00023137"/>
    </source>
</evidence>
<evidence type="ECO:0000256" key="13">
    <source>
        <dbReference type="ARBA" id="ARBA00023169"/>
    </source>
</evidence>
<comment type="similarity">
    <text evidence="2">Belongs to the etk/wzc family.</text>
</comment>
<evidence type="ECO:0000256" key="5">
    <source>
        <dbReference type="ARBA" id="ARBA00022679"/>
    </source>
</evidence>
<comment type="caution">
    <text evidence="21">The sequence shown here is derived from an EMBL/GenBank/DDBJ whole genome shotgun (WGS) entry which is preliminary data.</text>
</comment>
<evidence type="ECO:0000256" key="14">
    <source>
        <dbReference type="ARBA" id="ARBA00053015"/>
    </source>
</evidence>
<dbReference type="EMBL" id="PNYC01000005">
    <property type="protein sequence ID" value="PMS37046.1"/>
    <property type="molecule type" value="Genomic_DNA"/>
</dbReference>
<dbReference type="CDD" id="cd05387">
    <property type="entry name" value="BY-kinase"/>
    <property type="match status" value="1"/>
</dbReference>
<organism evidence="21 22">
    <name type="scientific">Trinickia symbiotica</name>
    <dbReference type="NCBI Taxonomy" id="863227"/>
    <lineage>
        <taxon>Bacteria</taxon>
        <taxon>Pseudomonadati</taxon>
        <taxon>Pseudomonadota</taxon>
        <taxon>Betaproteobacteria</taxon>
        <taxon>Burkholderiales</taxon>
        <taxon>Burkholderiaceae</taxon>
        <taxon>Trinickia</taxon>
    </lineage>
</organism>
<comment type="catalytic activity">
    <reaction evidence="14">
        <text>L-tyrosyl-[protein] + ATP = O-phospho-L-tyrosyl-[protein] + ADP + H(+)</text>
        <dbReference type="Rhea" id="RHEA:10596"/>
        <dbReference type="Rhea" id="RHEA-COMP:10136"/>
        <dbReference type="Rhea" id="RHEA-COMP:20101"/>
        <dbReference type="ChEBI" id="CHEBI:15378"/>
        <dbReference type="ChEBI" id="CHEBI:30616"/>
        <dbReference type="ChEBI" id="CHEBI:46858"/>
        <dbReference type="ChEBI" id="CHEBI:61978"/>
        <dbReference type="ChEBI" id="CHEBI:456216"/>
    </reaction>
</comment>
<proteinExistence type="inferred from homology"/>
<keyword evidence="5" id="KW-0808">Transferase</keyword>
<dbReference type="InterPro" id="IPR003593">
    <property type="entry name" value="AAA+_ATPase"/>
</dbReference>
<dbReference type="NCBIfam" id="TIGR01005">
    <property type="entry name" value="eps_transp_fam"/>
    <property type="match status" value="1"/>
</dbReference>
<keyword evidence="13" id="KW-0270">Exopolysaccharide synthesis</keyword>
<evidence type="ECO:0000256" key="3">
    <source>
        <dbReference type="ARBA" id="ARBA00022475"/>
    </source>
</evidence>
<evidence type="ECO:0000259" key="20">
    <source>
        <dbReference type="SMART" id="SM00382"/>
    </source>
</evidence>
<dbReference type="Pfam" id="PF13807">
    <property type="entry name" value="GNVR"/>
    <property type="match status" value="1"/>
</dbReference>
<feature type="transmembrane region" description="Helical" evidence="19">
    <location>
        <begin position="448"/>
        <end position="467"/>
    </location>
</feature>
<dbReference type="Pfam" id="PF23607">
    <property type="entry name" value="WZC_N"/>
    <property type="match status" value="1"/>
</dbReference>
<dbReference type="OrthoDB" id="9808257at2"/>
<reference evidence="21 22" key="1">
    <citation type="submission" date="2018-01" db="EMBL/GenBank/DDBJ databases">
        <title>Whole genome analyses suggest that Burkholderia sensu lato contains two further novel genera in the rhizoxinica-symbiotica group Mycetohabitans gen. nov., and Trinickia gen. nov.: implications for the evolution of diazotrophy and nodulation in the Burkholderiaceae.</title>
        <authorList>
            <person name="Estrada-de los Santos P."/>
            <person name="Palmer M."/>
            <person name="Chavez-Ramirez B."/>
            <person name="Beukes C."/>
            <person name="Steenkamp E.T."/>
            <person name="Hirsch A.M."/>
            <person name="Manyaka P."/>
            <person name="Maluk M."/>
            <person name="Lafos M."/>
            <person name="Crook M."/>
            <person name="Gross E."/>
            <person name="Simon M.F."/>
            <person name="Bueno dos Reis Junior F."/>
            <person name="Poole P.S."/>
            <person name="Venter S.N."/>
            <person name="James E.K."/>
        </authorList>
    </citation>
    <scope>NUCLEOTIDE SEQUENCE [LARGE SCALE GENOMIC DNA]</scope>
    <source>
        <strain evidence="21 22">JPY 581</strain>
    </source>
</reference>
<evidence type="ECO:0000256" key="4">
    <source>
        <dbReference type="ARBA" id="ARBA00022519"/>
    </source>
</evidence>
<dbReference type="PANTHER" id="PTHR32309:SF32">
    <property type="entry name" value="TYROSINE-PROTEIN KINASE ETK-RELATED"/>
    <property type="match status" value="1"/>
</dbReference>
<dbReference type="InterPro" id="IPR027417">
    <property type="entry name" value="P-loop_NTPase"/>
</dbReference>
<evidence type="ECO:0000256" key="11">
    <source>
        <dbReference type="ARBA" id="ARBA00023136"/>
    </source>
</evidence>
<dbReference type="RefSeq" id="WP_018440499.1">
    <property type="nucleotide sequence ID" value="NZ_KB890171.1"/>
</dbReference>
<dbReference type="FunFam" id="3.40.50.300:FF:000527">
    <property type="entry name" value="Tyrosine-protein kinase etk"/>
    <property type="match status" value="1"/>
</dbReference>
<dbReference type="InterPro" id="IPR005702">
    <property type="entry name" value="Wzc-like_C"/>
</dbReference>
<dbReference type="AlphaFoldDB" id="A0A2N7X5K6"/>
<dbReference type="SMART" id="SM00382">
    <property type="entry name" value="AAA"/>
    <property type="match status" value="1"/>
</dbReference>
<name>A0A2N7X5K6_9BURK</name>
<keyword evidence="3" id="KW-1003">Cell membrane</keyword>
<evidence type="ECO:0000256" key="2">
    <source>
        <dbReference type="ARBA" id="ARBA00008883"/>
    </source>
</evidence>
<keyword evidence="6 19" id="KW-0812">Transmembrane</keyword>
<dbReference type="Gene3D" id="3.40.50.300">
    <property type="entry name" value="P-loop containing nucleotide triphosphate hydrolases"/>
    <property type="match status" value="1"/>
</dbReference>
<dbReference type="STRING" id="863227.GCA_000373005_01945"/>
<dbReference type="GO" id="GO:0005524">
    <property type="term" value="F:ATP binding"/>
    <property type="evidence" value="ECO:0007669"/>
    <property type="project" value="UniProtKB-KW"/>
</dbReference>
<dbReference type="GO" id="GO:0000271">
    <property type="term" value="P:polysaccharide biosynthetic process"/>
    <property type="evidence" value="ECO:0007669"/>
    <property type="project" value="UniProtKB-KW"/>
</dbReference>